<dbReference type="OrthoDB" id="1523296at2"/>
<evidence type="ECO:0000256" key="1">
    <source>
        <dbReference type="SAM" id="MobiDB-lite"/>
    </source>
</evidence>
<reference evidence="2 3" key="1">
    <citation type="submission" date="2016-10" db="EMBL/GenBank/DDBJ databases">
        <authorList>
            <person name="de Groot N.N."/>
        </authorList>
    </citation>
    <scope>NUCLEOTIDE SEQUENCE [LARGE SCALE GENOMIC DNA]</scope>
    <source>
        <strain evidence="2 3">ATCC 43154</strain>
    </source>
</reference>
<accession>A0A1I4TS18</accession>
<gene>
    <name evidence="2" type="ORF">SAMN02982985_05324</name>
</gene>
<evidence type="ECO:0000313" key="2">
    <source>
        <dbReference type="EMBL" id="SFM79441.1"/>
    </source>
</evidence>
<organism evidence="2 3">
    <name type="scientific">Rugamonas rubra</name>
    <dbReference type="NCBI Taxonomy" id="758825"/>
    <lineage>
        <taxon>Bacteria</taxon>
        <taxon>Pseudomonadati</taxon>
        <taxon>Pseudomonadota</taxon>
        <taxon>Betaproteobacteria</taxon>
        <taxon>Burkholderiales</taxon>
        <taxon>Oxalobacteraceae</taxon>
        <taxon>Telluria group</taxon>
        <taxon>Rugamonas</taxon>
    </lineage>
</organism>
<name>A0A1I4TS18_9BURK</name>
<sequence>MAPRDRRLLSGPAAQLLRQPADFDFFQAVHLLEEARPETVALGSGSEPLREAVAFRSSIGFEFPVADLVRAHGPDAYERTVLEVAFMGLAGADGPLPAPYTELVQQCARADGGVAGIDAPPRYGPNDDARDFLDIFNHRLLSFFYRARKKHRLALGASGEAPLERMLFRLIGFGEGLNRPWLRRPGLAPLAAGASASVITGAAASLSSGAAGGSAGAMENGSASGTENSMESGPAANAAANPAANAAAKAAANAAANAEPVSSRILLRYAGLLACQSRSMAGLLAMLSDAFAVPVEGSEHRGRWLAIEPRFQSALGPHHGRNRALGMDTVLGARAWEPDGAIGLALGPMPLDRFRSFLPGGAAHDVLTFLVRFYLRQDLDVEITLVLAASDAELDRAAKLNSGQLGWTTWLRERRAAAPVSPPLHRASFALPRWAAERGAP</sequence>
<dbReference type="InterPro" id="IPR010732">
    <property type="entry name" value="T6SS_TssG-like"/>
</dbReference>
<dbReference type="Pfam" id="PF06996">
    <property type="entry name" value="T6SS_TssG"/>
    <property type="match status" value="2"/>
</dbReference>
<dbReference type="AlphaFoldDB" id="A0A1I4TS18"/>
<evidence type="ECO:0000313" key="3">
    <source>
        <dbReference type="Proteomes" id="UP000199470"/>
    </source>
</evidence>
<dbReference type="STRING" id="758825.SAMN02982985_05324"/>
<feature type="compositionally biased region" description="Low complexity" evidence="1">
    <location>
        <begin position="216"/>
        <end position="225"/>
    </location>
</feature>
<proteinExistence type="predicted"/>
<feature type="region of interest" description="Disordered" evidence="1">
    <location>
        <begin position="215"/>
        <end position="237"/>
    </location>
</feature>
<dbReference type="EMBL" id="FOTW01000033">
    <property type="protein sequence ID" value="SFM79441.1"/>
    <property type="molecule type" value="Genomic_DNA"/>
</dbReference>
<dbReference type="PANTHER" id="PTHR35564:SF4">
    <property type="entry name" value="CYTOPLASMIC PROTEIN"/>
    <property type="match status" value="1"/>
</dbReference>
<dbReference type="RefSeq" id="WP_093390713.1">
    <property type="nucleotide sequence ID" value="NZ_FOTW01000033.1"/>
</dbReference>
<protein>
    <submittedName>
        <fullName evidence="2">Type VI secretion protein, VC_A0111 family</fullName>
    </submittedName>
</protein>
<keyword evidence="3" id="KW-1185">Reference proteome</keyword>
<dbReference type="Proteomes" id="UP000199470">
    <property type="component" value="Unassembled WGS sequence"/>
</dbReference>
<dbReference type="PANTHER" id="PTHR35564">
    <property type="match status" value="1"/>
</dbReference>